<sequence length="2041" mass="241413">MVRMLGKEFDIVFDKKFPNNFHDKSIYTLKSSIAFQLLPLCSKRKRWHLFYKTYTNKFPEKGLSEVLSVFDDDYIMKLHADKSIIQKWAQTKYKESCSEEYLKYYTNVPEAVSVIKEKINVTSDKSNRIRLVKLLIEACDINNDLTTLEKVLAYVVKRHRNEEPSKILRAISRINMEKLNSAHWQHIRSLVKVVKVIDYYSSRIFTQYYIEYLIKNNQTTEDAVKEYLEEYDQGQLIIELHFEDPSIHSKFIHEALRIFPRVAKNKDLTDLFHYAVRFSIYNQRYALDLRVYRPLVEFLGRAMESEEIDYKISQLVRSLLLYNLSCSEYEIPIKHDYMLRFIEVQIETSYIYMPYLFERILLKKERTPFENRLFEIYWANVDKYYASDITDWFLSHDPISILPHFDKISTMSANGAYRRMISDKAMILIKYSHFGFDKKLSEKYEDKVLSLLNLDPEAIKSADTIRRLVKQLPKLLSTDDFLKLVLKCTPEKEKIDVDDPKMKVVYSLQSEVISVLHKVAEPAKMLSVLMRFCAGDYLRHALQPLYSIMCRSSEEEICPCIEVLAKRAMSVRKHALSLTTLVLDRKTAINTLKNTKSEDISENKSIFLKMLKYFQKNPSNELFQLCMENLKVIDKNDTETLDLLTNIEVPWQYKVELLERCWTFFEDLGANDVRVEKYLNTLMLTILADNRIVAALSSGFVQKNIRDYFTTDNVENVKLFTLTVLFCRISERQTNFKAVFDMLKDFTYKKVHCFANNLFEFLRHDKEAMSDDVFLDMFYEYWCTYFPLEHSLQDHISLKVLSCYRKSQSKELFAHNVVDYFEKLLEKYGCLLLDIFKGGLDRLLNILDTPEKYTFYLNAMKYKPRRAEFIEMGDTVPDFSDLFYNIKGDLLSDRKKNFQKLLKNPCFKHDSAQLHQALNDLKPRNYLEGLFKVDALIHFKRTNELQDILKGGNEVYISKLLKQFWFIKEVFGNMPCEAFVNKFLPTMPYTFKLKFIKKIYGLPLGKTIIHKCSAGKIINIFEQYEIKLTANQEKHLFDRDQNLFLGYILHHNRAFHKYDERKVIDYIALKNTEFLLELKQKDAFVLHKLGRKTTKKVFKIVKEDILDNVDVHKDILKHSVMVRMLGKEFDIVFDKKFSNNFHDESIYTLKSSTAFQLLPLCSKHKRWHLFYKTYINKFPEKDLSEVLSIFDDDYIMKLHADKSIIQKWAQTKYKESNSEEYLKYYTNVPEPVSVIKEKINVTFEKSNRIRLVKLLIEACDINNDLTNLEKVLAYIVKRHINEDPPDRTEILIAISRINMEKLNSAHWQHIRSLVKVVKVPYYLLRDFAQYYIEYLIKNNQTTEDAVKEYLEEYDQGQHGIELFFGDPSIHSKFIHEALRMFPQVAKSKDLSDLFNYAAKFSMKNKRYALDLRVYRPLVEFLERIMESKEIDYKISQIVISLFHYNLAFSEYEIPIKHDYMLRFIEVQIDKRYVHVSYLFQRLLVKKERTAFENRVFEIYWANVDKYYASEITDWFLSHDPICILPYFDKISTMSANGAYHEMISDEAMILIKYSHFGFDKKLGEKYQDKVLSLLNLDPEAIKSADKIRRFVKHLPELLSTDDFLKLVLKCTPEKEKIDVEDPKMKAVYSLQSEVISVLHKVAEPSKMLSALMRFCAGDYLRHALQPLYSIMCRSSEEEICPCIEVLAKRAMSVRKHALCLTTLVLDKKTAINTLKNTKSEGISENKNIFLKMLKYFKKNPSKELFQLCMENLKVIDKNDTETLDLLTNIEVPWQYKVELLERCWTFFEDLGANDVRVEKYLTSLMLTILADNRIVAALSSGFVQKIIRDYFTTDNVENVKLFTLTALFCRISERQTNFKVIFDMLKDFPYKKVHCFANNLFEFLRDDKEAKSDDVFLDMFYEYWCTYFPLEHSLQDHISLKVLSCYRKSQSKELFAHNVVDYFEELLEKYGCLLLDIFKGGLDRLLNILDTPEKYTFYLNAMKYKPRRAELYVLVITSITNVNPQSEEVLVNVYKDLIKILETVDDGICKIHYQYDLMMHG</sequence>
<accession>A0A653BIK0</accession>
<protein>
    <submittedName>
        <fullName evidence="1">Uncharacterized protein</fullName>
    </submittedName>
</protein>
<dbReference type="Proteomes" id="UP000410492">
    <property type="component" value="Unassembled WGS sequence"/>
</dbReference>
<keyword evidence="2" id="KW-1185">Reference proteome</keyword>
<gene>
    <name evidence="1" type="ORF">CALMAC_LOCUS1341</name>
</gene>
<evidence type="ECO:0000313" key="2">
    <source>
        <dbReference type="Proteomes" id="UP000410492"/>
    </source>
</evidence>
<organism evidence="1 2">
    <name type="scientific">Callosobruchus maculatus</name>
    <name type="common">Southern cowpea weevil</name>
    <name type="synonym">Pulse bruchid</name>
    <dbReference type="NCBI Taxonomy" id="64391"/>
    <lineage>
        <taxon>Eukaryota</taxon>
        <taxon>Metazoa</taxon>
        <taxon>Ecdysozoa</taxon>
        <taxon>Arthropoda</taxon>
        <taxon>Hexapoda</taxon>
        <taxon>Insecta</taxon>
        <taxon>Pterygota</taxon>
        <taxon>Neoptera</taxon>
        <taxon>Endopterygota</taxon>
        <taxon>Coleoptera</taxon>
        <taxon>Polyphaga</taxon>
        <taxon>Cucujiformia</taxon>
        <taxon>Chrysomeloidea</taxon>
        <taxon>Chrysomelidae</taxon>
        <taxon>Bruchinae</taxon>
        <taxon>Bruchini</taxon>
        <taxon>Callosobruchus</taxon>
    </lineage>
</organism>
<dbReference type="EMBL" id="CAACVG010001546">
    <property type="protein sequence ID" value="VEN35426.1"/>
    <property type="molecule type" value="Genomic_DNA"/>
</dbReference>
<reference evidence="1 2" key="1">
    <citation type="submission" date="2019-01" db="EMBL/GenBank/DDBJ databases">
        <authorList>
            <person name="Sayadi A."/>
        </authorList>
    </citation>
    <scope>NUCLEOTIDE SEQUENCE [LARGE SCALE GENOMIC DNA]</scope>
</reference>
<name>A0A653BIK0_CALMS</name>
<evidence type="ECO:0000313" key="1">
    <source>
        <dbReference type="EMBL" id="VEN35426.1"/>
    </source>
</evidence>
<proteinExistence type="predicted"/>
<dbReference type="OrthoDB" id="6617263at2759"/>